<dbReference type="GO" id="GO:0001558">
    <property type="term" value="P:regulation of cell growth"/>
    <property type="evidence" value="ECO:0007669"/>
    <property type="project" value="InterPro"/>
</dbReference>
<evidence type="ECO:0000259" key="2">
    <source>
        <dbReference type="PROSITE" id="PS51740"/>
    </source>
</evidence>
<accession>A0A9D1WLU9</accession>
<keyword evidence="1" id="KW-0238">DNA-binding</keyword>
<protein>
    <submittedName>
        <fullName evidence="3">Type II toxin-antitoxin system PrlF family antitoxin</fullName>
    </submittedName>
</protein>
<sequence length="72" mass="8124">MITSKLTSKAQTTIPQAVRKALNLHEGDEIAYRIENGQVVLTRVRDTEPVDDPFATFSEWDSEADREAYANL</sequence>
<feature type="domain" description="SpoVT-AbrB" evidence="2">
    <location>
        <begin position="1"/>
        <end position="46"/>
    </location>
</feature>
<dbReference type="Proteomes" id="UP000824248">
    <property type="component" value="Unassembled WGS sequence"/>
</dbReference>
<dbReference type="GO" id="GO:0097351">
    <property type="term" value="F:toxin sequestering activity"/>
    <property type="evidence" value="ECO:0007669"/>
    <property type="project" value="InterPro"/>
</dbReference>
<dbReference type="EMBL" id="DXFC01000135">
    <property type="protein sequence ID" value="HIX61488.1"/>
    <property type="molecule type" value="Genomic_DNA"/>
</dbReference>
<organism evidence="3 4">
    <name type="scientific">Candidatus Halomonas stercoripullorum</name>
    <dbReference type="NCBI Taxonomy" id="2838617"/>
    <lineage>
        <taxon>Bacteria</taxon>
        <taxon>Pseudomonadati</taxon>
        <taxon>Pseudomonadota</taxon>
        <taxon>Gammaproteobacteria</taxon>
        <taxon>Oceanospirillales</taxon>
        <taxon>Halomonadaceae</taxon>
        <taxon>Halomonas</taxon>
    </lineage>
</organism>
<comment type="caution">
    <text evidence="3">The sequence shown here is derived from an EMBL/GenBank/DDBJ whole genome shotgun (WGS) entry which is preliminary data.</text>
</comment>
<evidence type="ECO:0000256" key="1">
    <source>
        <dbReference type="PROSITE-ProRule" id="PRU01076"/>
    </source>
</evidence>
<dbReference type="InterPro" id="IPR031848">
    <property type="entry name" value="PrlF_antitoxin"/>
</dbReference>
<dbReference type="Pfam" id="PF15937">
    <property type="entry name" value="PrlF_antitoxin"/>
    <property type="match status" value="1"/>
</dbReference>
<proteinExistence type="predicted"/>
<gene>
    <name evidence="3" type="ORF">H9854_04545</name>
</gene>
<name>A0A9D1WLU9_9GAMM</name>
<dbReference type="SMART" id="SM00966">
    <property type="entry name" value="SpoVT_AbrB"/>
    <property type="match status" value="1"/>
</dbReference>
<reference evidence="3" key="2">
    <citation type="submission" date="2021-04" db="EMBL/GenBank/DDBJ databases">
        <authorList>
            <person name="Gilroy R."/>
        </authorList>
    </citation>
    <scope>NUCLEOTIDE SEQUENCE</scope>
    <source>
        <strain evidence="3">1193</strain>
    </source>
</reference>
<reference evidence="3" key="1">
    <citation type="journal article" date="2021" name="PeerJ">
        <title>Extensive microbial diversity within the chicken gut microbiome revealed by metagenomics and culture.</title>
        <authorList>
            <person name="Gilroy R."/>
            <person name="Ravi A."/>
            <person name="Getino M."/>
            <person name="Pursley I."/>
            <person name="Horton D.L."/>
            <person name="Alikhan N.F."/>
            <person name="Baker D."/>
            <person name="Gharbi K."/>
            <person name="Hall N."/>
            <person name="Watson M."/>
            <person name="Adriaenssens E.M."/>
            <person name="Foster-Nyarko E."/>
            <person name="Jarju S."/>
            <person name="Secka A."/>
            <person name="Antonio M."/>
            <person name="Oren A."/>
            <person name="Chaudhuri R.R."/>
            <person name="La Ragione R."/>
            <person name="Hildebrand F."/>
            <person name="Pallen M.J."/>
        </authorList>
    </citation>
    <scope>NUCLEOTIDE SEQUENCE</scope>
    <source>
        <strain evidence="3">1193</strain>
    </source>
</reference>
<dbReference type="NCBIfam" id="TIGR01439">
    <property type="entry name" value="lp_hng_hel_AbrB"/>
    <property type="match status" value="1"/>
</dbReference>
<dbReference type="InterPro" id="IPR007159">
    <property type="entry name" value="SpoVT-AbrB_dom"/>
</dbReference>
<dbReference type="Gene3D" id="2.10.260.10">
    <property type="match status" value="1"/>
</dbReference>
<dbReference type="InterPro" id="IPR037914">
    <property type="entry name" value="SpoVT-AbrB_sf"/>
</dbReference>
<dbReference type="SUPFAM" id="SSF89447">
    <property type="entry name" value="AbrB/MazE/MraZ-like"/>
    <property type="match status" value="1"/>
</dbReference>
<dbReference type="GO" id="GO:0003700">
    <property type="term" value="F:DNA-binding transcription factor activity"/>
    <property type="evidence" value="ECO:0007669"/>
    <property type="project" value="InterPro"/>
</dbReference>
<dbReference type="PROSITE" id="PS51740">
    <property type="entry name" value="SPOVT_ABRB"/>
    <property type="match status" value="1"/>
</dbReference>
<dbReference type="GO" id="GO:0003677">
    <property type="term" value="F:DNA binding"/>
    <property type="evidence" value="ECO:0007669"/>
    <property type="project" value="UniProtKB-UniRule"/>
</dbReference>
<evidence type="ECO:0000313" key="3">
    <source>
        <dbReference type="EMBL" id="HIX61488.1"/>
    </source>
</evidence>
<dbReference type="AlphaFoldDB" id="A0A9D1WLU9"/>
<evidence type="ECO:0000313" key="4">
    <source>
        <dbReference type="Proteomes" id="UP000824248"/>
    </source>
</evidence>